<feature type="transmembrane region" description="Helical" evidence="1">
    <location>
        <begin position="156"/>
        <end position="174"/>
    </location>
</feature>
<accession>A0A5B0BEE6</accession>
<feature type="transmembrane region" description="Helical" evidence="1">
    <location>
        <begin position="92"/>
        <end position="112"/>
    </location>
</feature>
<keyword evidence="3" id="KW-1185">Reference proteome</keyword>
<dbReference type="EMBL" id="VDFC01000025">
    <property type="protein sequence ID" value="KAA0940608.1"/>
    <property type="molecule type" value="Genomic_DNA"/>
</dbReference>
<evidence type="ECO:0000256" key="1">
    <source>
        <dbReference type="SAM" id="Phobius"/>
    </source>
</evidence>
<feature type="transmembrane region" description="Helical" evidence="1">
    <location>
        <begin position="63"/>
        <end position="85"/>
    </location>
</feature>
<keyword evidence="1" id="KW-0472">Membrane</keyword>
<dbReference type="AlphaFoldDB" id="A0A5B0BEE6"/>
<reference evidence="2 3" key="1">
    <citation type="submission" date="2019-05" db="EMBL/GenBank/DDBJ databases">
        <authorList>
            <person name="Hariharan J."/>
            <person name="Choudoir M.J."/>
            <person name="Diebold P."/>
            <person name="Panke-Buisse K."/>
            <person name="Buckley D.H."/>
        </authorList>
    </citation>
    <scope>NUCLEOTIDE SEQUENCE [LARGE SCALE GENOMIC DNA]</scope>
    <source>
        <strain evidence="2 3">SUN51</strain>
    </source>
</reference>
<dbReference type="Pfam" id="PF20334">
    <property type="entry name" value="DUF6629"/>
    <property type="match status" value="1"/>
</dbReference>
<dbReference type="Proteomes" id="UP000324965">
    <property type="component" value="Unassembled WGS sequence"/>
</dbReference>
<keyword evidence="1" id="KW-0812">Transmembrane</keyword>
<sequence>MCFSATADLVAGSAIAAVGVACVARARGTADLPLAGLPLLLGVHQIVESLVWRSGGGQGPATVVWAAIALPLLAVWVPVGVLCVAPRRAVRPLLVPLAAGLLTAAVLAYRLATHPVTADIRGHTVGYAVSLPGAEVLVAGYLLATIGSLLLSATGTLRLLGVLVAIGAALCWLLWRTEFISTWCAFAAVCSLVLYRWVRERSAPRTTDRVPTGW</sequence>
<keyword evidence="1" id="KW-1133">Transmembrane helix</keyword>
<gene>
    <name evidence="2" type="ORF">FGF04_09190</name>
</gene>
<evidence type="ECO:0000313" key="2">
    <source>
        <dbReference type="EMBL" id="KAA0940608.1"/>
    </source>
</evidence>
<evidence type="ECO:0000313" key="3">
    <source>
        <dbReference type="Proteomes" id="UP000324965"/>
    </source>
</evidence>
<name>A0A5B0BEE6_9ACTN</name>
<organism evidence="2 3">
    <name type="scientific">Streptomyces apricus</name>
    <dbReference type="NCBI Taxonomy" id="1828112"/>
    <lineage>
        <taxon>Bacteria</taxon>
        <taxon>Bacillati</taxon>
        <taxon>Actinomycetota</taxon>
        <taxon>Actinomycetes</taxon>
        <taxon>Kitasatosporales</taxon>
        <taxon>Streptomycetaceae</taxon>
        <taxon>Streptomyces</taxon>
    </lineage>
</organism>
<dbReference type="RefSeq" id="WP_149510797.1">
    <property type="nucleotide sequence ID" value="NZ_VDFC01000025.1"/>
</dbReference>
<comment type="caution">
    <text evidence="2">The sequence shown here is derived from an EMBL/GenBank/DDBJ whole genome shotgun (WGS) entry which is preliminary data.</text>
</comment>
<dbReference type="InterPro" id="IPR046737">
    <property type="entry name" value="DUF6629"/>
</dbReference>
<protein>
    <submittedName>
        <fullName evidence="2">Uncharacterized protein</fullName>
    </submittedName>
</protein>
<feature type="transmembrane region" description="Helical" evidence="1">
    <location>
        <begin position="124"/>
        <end position="144"/>
    </location>
</feature>
<proteinExistence type="predicted"/>
<dbReference type="OrthoDB" id="4381840at2"/>
<feature type="transmembrane region" description="Helical" evidence="1">
    <location>
        <begin position="180"/>
        <end position="198"/>
    </location>
</feature>